<evidence type="ECO:0000313" key="2">
    <source>
        <dbReference type="EMBL" id="GMH15669.1"/>
    </source>
</evidence>
<sequence>MKDKERKKVAPEKGEKVENESNDMVERAKLKGRGDREGRQGGVEILIEAGGRKKKGEKMRMKKELNRGEV</sequence>
<evidence type="ECO:0000256" key="1">
    <source>
        <dbReference type="SAM" id="MobiDB-lite"/>
    </source>
</evidence>
<dbReference type="AlphaFoldDB" id="A0AAD3SRR0"/>
<dbReference type="Proteomes" id="UP001279734">
    <property type="component" value="Unassembled WGS sequence"/>
</dbReference>
<comment type="caution">
    <text evidence="2">The sequence shown here is derived from an EMBL/GenBank/DDBJ whole genome shotgun (WGS) entry which is preliminary data.</text>
</comment>
<dbReference type="EMBL" id="BSYO01000015">
    <property type="protein sequence ID" value="GMH15669.1"/>
    <property type="molecule type" value="Genomic_DNA"/>
</dbReference>
<gene>
    <name evidence="2" type="ORF">Nepgr_017510</name>
</gene>
<name>A0AAD3SRR0_NEPGR</name>
<keyword evidence="3" id="KW-1185">Reference proteome</keyword>
<proteinExistence type="predicted"/>
<evidence type="ECO:0000313" key="3">
    <source>
        <dbReference type="Proteomes" id="UP001279734"/>
    </source>
</evidence>
<accession>A0AAD3SRR0</accession>
<protein>
    <submittedName>
        <fullName evidence="2">Uncharacterized protein</fullName>
    </submittedName>
</protein>
<feature type="region of interest" description="Disordered" evidence="1">
    <location>
        <begin position="1"/>
        <end position="37"/>
    </location>
</feature>
<organism evidence="2 3">
    <name type="scientific">Nepenthes gracilis</name>
    <name type="common">Slender pitcher plant</name>
    <dbReference type="NCBI Taxonomy" id="150966"/>
    <lineage>
        <taxon>Eukaryota</taxon>
        <taxon>Viridiplantae</taxon>
        <taxon>Streptophyta</taxon>
        <taxon>Embryophyta</taxon>
        <taxon>Tracheophyta</taxon>
        <taxon>Spermatophyta</taxon>
        <taxon>Magnoliopsida</taxon>
        <taxon>eudicotyledons</taxon>
        <taxon>Gunneridae</taxon>
        <taxon>Pentapetalae</taxon>
        <taxon>Caryophyllales</taxon>
        <taxon>Nepenthaceae</taxon>
        <taxon>Nepenthes</taxon>
    </lineage>
</organism>
<reference evidence="2" key="1">
    <citation type="submission" date="2023-05" db="EMBL/GenBank/DDBJ databases">
        <title>Nepenthes gracilis genome sequencing.</title>
        <authorList>
            <person name="Fukushima K."/>
        </authorList>
    </citation>
    <scope>NUCLEOTIDE SEQUENCE</scope>
    <source>
        <strain evidence="2">SING2019-196</strain>
    </source>
</reference>